<protein>
    <submittedName>
        <fullName evidence="4">AcrR family transcriptional regulator</fullName>
    </submittedName>
</protein>
<comment type="caution">
    <text evidence="4">The sequence shown here is derived from an EMBL/GenBank/DDBJ whole genome shotgun (WGS) entry which is preliminary data.</text>
</comment>
<evidence type="ECO:0000313" key="4">
    <source>
        <dbReference type="EMBL" id="MBB4959159.1"/>
    </source>
</evidence>
<feature type="DNA-binding region" description="H-T-H motif" evidence="2">
    <location>
        <begin position="38"/>
        <end position="57"/>
    </location>
</feature>
<dbReference type="Pfam" id="PF00440">
    <property type="entry name" value="TetR_N"/>
    <property type="match status" value="1"/>
</dbReference>
<name>A0A7W7SQM6_9ACTN</name>
<evidence type="ECO:0000256" key="2">
    <source>
        <dbReference type="PROSITE-ProRule" id="PRU00335"/>
    </source>
</evidence>
<dbReference type="EMBL" id="JACHJW010000001">
    <property type="protein sequence ID" value="MBB4959159.1"/>
    <property type="molecule type" value="Genomic_DNA"/>
</dbReference>
<dbReference type="AlphaFoldDB" id="A0A7W7SQM6"/>
<keyword evidence="1 2" id="KW-0238">DNA-binding</keyword>
<evidence type="ECO:0000313" key="5">
    <source>
        <dbReference type="Proteomes" id="UP000578819"/>
    </source>
</evidence>
<feature type="domain" description="HTH tetR-type" evidence="3">
    <location>
        <begin position="15"/>
        <end position="75"/>
    </location>
</feature>
<dbReference type="GO" id="GO:0003677">
    <property type="term" value="F:DNA binding"/>
    <property type="evidence" value="ECO:0007669"/>
    <property type="project" value="UniProtKB-UniRule"/>
</dbReference>
<dbReference type="SUPFAM" id="SSF46689">
    <property type="entry name" value="Homeodomain-like"/>
    <property type="match status" value="1"/>
</dbReference>
<evidence type="ECO:0000259" key="3">
    <source>
        <dbReference type="PROSITE" id="PS50977"/>
    </source>
</evidence>
<accession>A0A7W7SQM6</accession>
<dbReference type="Proteomes" id="UP000578819">
    <property type="component" value="Unassembled WGS sequence"/>
</dbReference>
<evidence type="ECO:0000256" key="1">
    <source>
        <dbReference type="ARBA" id="ARBA00023125"/>
    </source>
</evidence>
<dbReference type="InterPro" id="IPR001647">
    <property type="entry name" value="HTH_TetR"/>
</dbReference>
<reference evidence="4 5" key="1">
    <citation type="submission" date="2020-08" db="EMBL/GenBank/DDBJ databases">
        <title>Sequencing the genomes of 1000 actinobacteria strains.</title>
        <authorList>
            <person name="Klenk H.-P."/>
        </authorList>
    </citation>
    <scope>NUCLEOTIDE SEQUENCE [LARGE SCALE GENOMIC DNA]</scope>
    <source>
        <strain evidence="4 5">DSM 45886</strain>
    </source>
</reference>
<dbReference type="Gene3D" id="1.10.357.10">
    <property type="entry name" value="Tetracycline Repressor, domain 2"/>
    <property type="match status" value="1"/>
</dbReference>
<keyword evidence="5" id="KW-1185">Reference proteome</keyword>
<dbReference type="PROSITE" id="PS50977">
    <property type="entry name" value="HTH_TETR_2"/>
    <property type="match status" value="1"/>
</dbReference>
<dbReference type="RefSeq" id="WP_184535132.1">
    <property type="nucleotide sequence ID" value="NZ_JACHJW010000001.1"/>
</dbReference>
<dbReference type="InterPro" id="IPR009057">
    <property type="entry name" value="Homeodomain-like_sf"/>
</dbReference>
<gene>
    <name evidence="4" type="ORF">FHR38_002892</name>
</gene>
<sequence>MKELRVNQPRQARSRATMERILSAVEQLLAEKPFDQITIAEISARSSSAPTAVYARFSDKMAVLLAVHERFRERTVSKIFAAIEDPDRKSLPFDEFLFYVAREMVTLYRDNRRLLRSVLLADNAVMYAHAAELATSLSIAIAGRMAPCVTEEQRPRAERDLDFAIRTALALVQQELIFGAQRTTRFDYSAEEVLERVIQLLMGALEPYLAAGTAAPQR</sequence>
<organism evidence="4 5">
    <name type="scientific">Micromonospora polyrhachis</name>
    <dbReference type="NCBI Taxonomy" id="1282883"/>
    <lineage>
        <taxon>Bacteria</taxon>
        <taxon>Bacillati</taxon>
        <taxon>Actinomycetota</taxon>
        <taxon>Actinomycetes</taxon>
        <taxon>Micromonosporales</taxon>
        <taxon>Micromonosporaceae</taxon>
        <taxon>Micromonospora</taxon>
    </lineage>
</organism>
<proteinExistence type="predicted"/>